<dbReference type="PANTHER" id="PTHR30411">
    <property type="entry name" value="CYTOPLASMIC PROTEIN"/>
    <property type="match status" value="1"/>
</dbReference>
<gene>
    <name evidence="6" type="ORF">HMPREF9625_01453</name>
</gene>
<dbReference type="CDD" id="cd00002">
    <property type="entry name" value="YbaK_deacylase"/>
    <property type="match status" value="1"/>
</dbReference>
<dbReference type="PANTHER" id="PTHR30411:SF0">
    <property type="entry name" value="CYS-TRNA(PRO)_CYS-TRNA(CYS) DEACYLASE YBAK"/>
    <property type="match status" value="1"/>
</dbReference>
<accession>G9WQ20</accession>
<comment type="similarity">
    <text evidence="1 4">Belongs to the prolyl-tRNA editing family. YbaK/EbsC subfamily.</text>
</comment>
<dbReference type="AlphaFoldDB" id="G9WQ20"/>
<dbReference type="GO" id="GO:0006412">
    <property type="term" value="P:translation"/>
    <property type="evidence" value="ECO:0007669"/>
    <property type="project" value="UniProtKB-KW"/>
</dbReference>
<sequence length="160" mass="17738">MGKETKTNACRILDKAKISYEEREYPVDENDLSGVHVAELLGVPPESMYKTLVLKGDKTGYLVILIPVAEELDLKKCAKLSGNKKVEMLPMKDLLGITGYIRGGCSPVGMKKLFPTFVQEEARERESFIISAGRRGAQLVLSPKELVSFLQGEFADCIQK</sequence>
<dbReference type="NCBIfam" id="TIGR00011">
    <property type="entry name" value="YbaK_EbsC"/>
    <property type="match status" value="1"/>
</dbReference>
<dbReference type="PIRSF" id="PIRSF006181">
    <property type="entry name" value="EbsC_YbaK"/>
    <property type="match status" value="1"/>
</dbReference>
<feature type="domain" description="YbaK/aminoacyl-tRNA synthetase-associated" evidence="5">
    <location>
        <begin position="37"/>
        <end position="148"/>
    </location>
</feature>
<dbReference type="Pfam" id="PF04073">
    <property type="entry name" value="tRNA_edit"/>
    <property type="match status" value="1"/>
</dbReference>
<reference evidence="6" key="1">
    <citation type="submission" date="2011-08" db="EMBL/GenBank/DDBJ databases">
        <authorList>
            <consortium name="The Broad Institute Genome Sequencing Platform"/>
            <person name="Earl A."/>
            <person name="Ward D."/>
            <person name="Feldgarden M."/>
            <person name="Gevers D."/>
            <person name="Sizova M."/>
            <person name="Hazen A."/>
            <person name="Epstein S."/>
            <person name="Young S.K."/>
            <person name="Zeng Q."/>
            <person name="Gargeya S."/>
            <person name="Fitzgerald M."/>
            <person name="Haas B."/>
            <person name="Abouelleil A."/>
            <person name="Alvarado L."/>
            <person name="Arachchi H.M."/>
            <person name="Berlin A."/>
            <person name="Brown A."/>
            <person name="Chapman S.B."/>
            <person name="Chen Z."/>
            <person name="Dunbar C."/>
            <person name="Freedman E."/>
            <person name="Gearin G."/>
            <person name="Gellesch M."/>
            <person name="Goldberg J."/>
            <person name="Griggs A."/>
            <person name="Gujja S."/>
            <person name="Heiman D."/>
            <person name="Howarth C."/>
            <person name="Larson L."/>
            <person name="Lui A."/>
            <person name="MacDonald P.J.P."/>
            <person name="Montmayeur A."/>
            <person name="Murphy C."/>
            <person name="Neiman D."/>
            <person name="Pearson M."/>
            <person name="Priest M."/>
            <person name="Roberts A."/>
            <person name="Saif S."/>
            <person name="Shea T."/>
            <person name="Shenoy N."/>
            <person name="Sisk P."/>
            <person name="Stolte C."/>
            <person name="Sykes S."/>
            <person name="Wortman J."/>
            <person name="Nusbaum C."/>
            <person name="Birren B."/>
        </authorList>
    </citation>
    <scope>NUCLEOTIDE SEQUENCE</scope>
    <source>
        <strain evidence="6">ACB1</strain>
    </source>
</reference>
<dbReference type="EC" id="4.2.-.-" evidence="4"/>
<evidence type="ECO:0000313" key="6">
    <source>
        <dbReference type="EMBL" id="EHL10453.1"/>
    </source>
</evidence>
<name>G9WQ20_9FIRM</name>
<dbReference type="Proteomes" id="UP000018461">
    <property type="component" value="Unassembled WGS sequence"/>
</dbReference>
<dbReference type="Gene3D" id="3.90.960.10">
    <property type="entry name" value="YbaK/aminoacyl-tRNA synthetase-associated domain"/>
    <property type="match status" value="1"/>
</dbReference>
<reference evidence="6" key="2">
    <citation type="submission" date="2013-03" db="EMBL/GenBank/DDBJ databases">
        <title>The Genome Sequence of Oribacterium sp. ACB1.</title>
        <authorList>
            <consortium name="The Broad Institute Genomics Platform"/>
            <consortium name="The Broad Institute Genome Sequencing Center for Infectious Disease"/>
            <person name="Earl A."/>
            <person name="Ward D."/>
            <person name="Feldgarden M."/>
            <person name="Gevers D."/>
            <person name="Sizova M."/>
            <person name="Hazen A."/>
            <person name="Epstein S."/>
            <person name="Walker B."/>
            <person name="Young S."/>
            <person name="Zeng Q."/>
            <person name="Gargeya S."/>
            <person name="Fitzgerald M."/>
            <person name="Haas B."/>
            <person name="Abouelleil A."/>
            <person name="Allen A.W."/>
            <person name="Alvarado L."/>
            <person name="Arachchi H.M."/>
            <person name="Berlin A.M."/>
            <person name="Chapman S.B."/>
            <person name="Gainer-Dewar J."/>
            <person name="Goldberg J."/>
            <person name="Griggs A."/>
            <person name="Gujja S."/>
            <person name="Hansen M."/>
            <person name="Howarth C."/>
            <person name="Imamovic A."/>
            <person name="Ireland A."/>
            <person name="Larimer J."/>
            <person name="McCowan C."/>
            <person name="Murphy C."/>
            <person name="Pearson M."/>
            <person name="Poon T.W."/>
            <person name="Priest M."/>
            <person name="Roberts A."/>
            <person name="Saif S."/>
            <person name="Shea T."/>
            <person name="Sisk P."/>
            <person name="Sykes S."/>
            <person name="Wortman J."/>
            <person name="Nusbaum C."/>
            <person name="Birren B."/>
        </authorList>
    </citation>
    <scope>NUCLEOTIDE SEQUENCE [LARGE SCALE GENOMIC DNA]</scope>
    <source>
        <strain evidence="6">ACB1</strain>
    </source>
</reference>
<dbReference type="HOGENOM" id="CLU_094875_3_0_9"/>
<protein>
    <recommendedName>
        <fullName evidence="4">Cys-tRNA(Pro)/Cys-tRNA(Cys) deacylase</fullName>
        <ecNumber evidence="4">4.2.-.-</ecNumber>
    </recommendedName>
</protein>
<dbReference type="InterPro" id="IPR007214">
    <property type="entry name" value="YbaK/aa-tRNA-synth-assoc-dom"/>
</dbReference>
<evidence type="ECO:0000256" key="1">
    <source>
        <dbReference type="ARBA" id="ARBA00009798"/>
    </source>
</evidence>
<evidence type="ECO:0000256" key="3">
    <source>
        <dbReference type="ARBA" id="ARBA00023239"/>
    </source>
</evidence>
<dbReference type="GO" id="GO:0016829">
    <property type="term" value="F:lyase activity"/>
    <property type="evidence" value="ECO:0007669"/>
    <property type="project" value="UniProtKB-KW"/>
</dbReference>
<evidence type="ECO:0000256" key="2">
    <source>
        <dbReference type="ARBA" id="ARBA00022917"/>
    </source>
</evidence>
<evidence type="ECO:0000313" key="7">
    <source>
        <dbReference type="Proteomes" id="UP000018461"/>
    </source>
</evidence>
<keyword evidence="7" id="KW-1185">Reference proteome</keyword>
<evidence type="ECO:0000256" key="4">
    <source>
        <dbReference type="PIRNR" id="PIRNR006181"/>
    </source>
</evidence>
<proteinExistence type="inferred from homology"/>
<keyword evidence="2 4" id="KW-0648">Protein biosynthesis</keyword>
<dbReference type="STRING" id="796943.HMPREF9625_01453"/>
<dbReference type="InterPro" id="IPR004369">
    <property type="entry name" value="Prolyl-tRNA_editing_YbaK/EbsC"/>
</dbReference>
<evidence type="ECO:0000259" key="5">
    <source>
        <dbReference type="Pfam" id="PF04073"/>
    </source>
</evidence>
<comment type="caution">
    <text evidence="6">The sequence shown here is derived from an EMBL/GenBank/DDBJ whole genome shotgun (WGS) entry which is preliminary data.</text>
</comment>
<organism evidence="6 7">
    <name type="scientific">Oribacterium parvum ACB1</name>
    <dbReference type="NCBI Taxonomy" id="796943"/>
    <lineage>
        <taxon>Bacteria</taxon>
        <taxon>Bacillati</taxon>
        <taxon>Bacillota</taxon>
        <taxon>Clostridia</taxon>
        <taxon>Lachnospirales</taxon>
        <taxon>Lachnospiraceae</taxon>
        <taxon>Oribacterium</taxon>
    </lineage>
</organism>
<keyword evidence="3 4" id="KW-0456">Lyase</keyword>
<dbReference type="InterPro" id="IPR036754">
    <property type="entry name" value="YbaK/aa-tRNA-synt-asso_dom_sf"/>
</dbReference>
<dbReference type="GO" id="GO:0002161">
    <property type="term" value="F:aminoacyl-tRNA deacylase activity"/>
    <property type="evidence" value="ECO:0007669"/>
    <property type="project" value="InterPro"/>
</dbReference>
<dbReference type="RefSeq" id="WP_009535299.1">
    <property type="nucleotide sequence ID" value="NZ_KE148312.1"/>
</dbReference>
<dbReference type="SUPFAM" id="SSF55826">
    <property type="entry name" value="YbaK/ProRS associated domain"/>
    <property type="match status" value="1"/>
</dbReference>
<dbReference type="EMBL" id="AFZC02000001">
    <property type="protein sequence ID" value="EHL10453.1"/>
    <property type="molecule type" value="Genomic_DNA"/>
</dbReference>
<dbReference type="PATRIC" id="fig|796943.3.peg.1914"/>